<comment type="function">
    <text evidence="6">Required for translation of the mitochondrial OLI1 transcript encoding subunit 9 of mitochondrial ATP synthase.</text>
</comment>
<sequence>MSSNFVKRSYPVPVNIYKKTNTPFGKLPYKIPSPQEIVHPFYKPDAVASLGLCMKEAKPTLLDGQFIVPSVIKHPKKHKYMLVDGALKFSTVQGVNMWLKSYMDFINQKFSVPELVTVNERYKSEPFRRLSADTQKTILHELKSFTENRSALDSATMTKVIDRLTANLELGLFAEDILIFSMSHIAKSPRDIGVIITVAADLLHSRIDQMKSVGNILFACLTALEKMDTTETACLCPLVDDFLSKIGDKFHISNVYSRLNPTINEKLFHFFIRHENLEEATFAINALINRNVKPEGRGIVQYLNLLEKKFPATSSENYKHKFAYTSSFSPILNYTKEPAVFGFLIRLCRHNEELKNVFELIDKSHSASEILTTINSDITNKIRQLSRNYLDHSCNLSAYLALLKRHFPGELPKEMSWTIFCAFFKEGNFIMASRIFDEQNLALTPVVIDGLVSQNKKLRQLSMKRNYIGFTYNSLTEFIKKYFSPHAKDLSEENRAWINKF</sequence>
<evidence type="ECO:0000256" key="2">
    <source>
        <dbReference type="ARBA" id="ARBA00008176"/>
    </source>
</evidence>
<comment type="caution">
    <text evidence="7">The sequence shown here is derived from an EMBL/GenBank/DDBJ whole genome shotgun (WGS) entry which is preliminary data.</text>
</comment>
<keyword evidence="4 6" id="KW-0809">Transit peptide</keyword>
<reference evidence="7 8" key="1">
    <citation type="submission" date="2024-05" db="EMBL/GenBank/DDBJ databases">
        <title>Long read based assembly of the Candida bracarensis genome reveals expanded adhesin content.</title>
        <authorList>
            <person name="Marcet-Houben M."/>
            <person name="Ksiezopolska E."/>
            <person name="Gabaldon T."/>
        </authorList>
    </citation>
    <scope>NUCLEOTIDE SEQUENCE [LARGE SCALE GENOMIC DNA]</scope>
    <source>
        <strain evidence="7 8">CBM6</strain>
    </source>
</reference>
<evidence type="ECO:0000256" key="3">
    <source>
        <dbReference type="ARBA" id="ARBA00022845"/>
    </source>
</evidence>
<evidence type="ECO:0000256" key="5">
    <source>
        <dbReference type="ARBA" id="ARBA00023128"/>
    </source>
</evidence>
<evidence type="ECO:0000256" key="6">
    <source>
        <dbReference type="RuleBase" id="RU362136"/>
    </source>
</evidence>
<keyword evidence="3 6" id="KW-0810">Translation regulation</keyword>
<dbReference type="Pfam" id="PF17049">
    <property type="entry name" value="AEP1"/>
    <property type="match status" value="1"/>
</dbReference>
<keyword evidence="5 6" id="KW-0496">Mitochondrion</keyword>
<gene>
    <name evidence="7" type="ORF">RNJ44_04682</name>
</gene>
<accession>A0ABR4NVK0</accession>
<evidence type="ECO:0000313" key="8">
    <source>
        <dbReference type="Proteomes" id="UP001623330"/>
    </source>
</evidence>
<keyword evidence="8" id="KW-1185">Reference proteome</keyword>
<organism evidence="7 8">
    <name type="scientific">Nakaseomyces bracarensis</name>
    <dbReference type="NCBI Taxonomy" id="273131"/>
    <lineage>
        <taxon>Eukaryota</taxon>
        <taxon>Fungi</taxon>
        <taxon>Dikarya</taxon>
        <taxon>Ascomycota</taxon>
        <taxon>Saccharomycotina</taxon>
        <taxon>Saccharomycetes</taxon>
        <taxon>Saccharomycetales</taxon>
        <taxon>Saccharomycetaceae</taxon>
        <taxon>Nakaseomyces</taxon>
    </lineage>
</organism>
<evidence type="ECO:0000256" key="4">
    <source>
        <dbReference type="ARBA" id="ARBA00022946"/>
    </source>
</evidence>
<comment type="subcellular location">
    <subcellularLocation>
        <location evidence="1 6">Mitochondrion</location>
    </subcellularLocation>
</comment>
<comment type="similarity">
    <text evidence="2 6">Belongs to the AEP1 family.</text>
</comment>
<evidence type="ECO:0000256" key="1">
    <source>
        <dbReference type="ARBA" id="ARBA00004173"/>
    </source>
</evidence>
<name>A0ABR4NVK0_9SACH</name>
<protein>
    <recommendedName>
        <fullName evidence="6">ATPase expression protein 1</fullName>
    </recommendedName>
</protein>
<evidence type="ECO:0000313" key="7">
    <source>
        <dbReference type="EMBL" id="KAL3232766.1"/>
    </source>
</evidence>
<dbReference type="EMBL" id="JBEVYD010000005">
    <property type="protein sequence ID" value="KAL3232766.1"/>
    <property type="molecule type" value="Genomic_DNA"/>
</dbReference>
<dbReference type="InterPro" id="IPR031467">
    <property type="entry name" value="Aep1"/>
</dbReference>
<dbReference type="Proteomes" id="UP001623330">
    <property type="component" value="Unassembled WGS sequence"/>
</dbReference>
<proteinExistence type="inferred from homology"/>